<reference evidence="5 6" key="1">
    <citation type="journal article" date="2023" name="Genome Announc.">
        <title>Pan-Genome Analyses of the Genus Cohnella and Proposal of the Novel Species Cohnella silvisoli sp. nov., Isolated from Forest Soil.</title>
        <authorList>
            <person name="Wang C."/>
            <person name="Mao L."/>
            <person name="Bao G."/>
            <person name="Zhu H."/>
        </authorList>
    </citation>
    <scope>NUCLEOTIDE SEQUENCE [LARGE SCALE GENOMIC DNA]</scope>
    <source>
        <strain evidence="5 6">NL03-T5-1</strain>
    </source>
</reference>
<sequence length="385" mass="42225">MNIESRLAQIGSQNDPDTGAVSFPIYQATAFRHPRLGQSTGFDYARTKSPTRAVLEAAAADLESGDAGFACSSGMAALQTIFALFSQGDHLLVSLDLYGGTYRLLEQVMSRFGITASYVDTNDMDGLESLRKPNTKAVLIETPTNPLMMVTDLAKVSAWAKQKKLLTIVDNTLLTPFFQRPIELGADIVIHSATKYLGGHNDVLAGLIVSKGEQLSKDIAFLHNSIGAVLGPQDSWLLMRGMKTLALRMERHQYNATRLAAWLKIHPAVEEVYYPALPHHPGHDIQNSQSSGNTGIFSFKMKDARTIEPILRHIQLIAFAESLGGAESLMTYPAVQTHADIPEEIRRAIGVDDRLLRFSVGIEHVDDIMNDLKQAIEAAEREING</sequence>
<evidence type="ECO:0000256" key="2">
    <source>
        <dbReference type="ARBA" id="ARBA00009077"/>
    </source>
</evidence>
<dbReference type="InterPro" id="IPR054542">
    <property type="entry name" value="Cys_met_metab_PP"/>
</dbReference>
<name>A0ABV1L444_9BACL</name>
<keyword evidence="3 4" id="KW-0663">Pyridoxal phosphate</keyword>
<dbReference type="GO" id="GO:0008483">
    <property type="term" value="F:transaminase activity"/>
    <property type="evidence" value="ECO:0007669"/>
    <property type="project" value="UniProtKB-KW"/>
</dbReference>
<organism evidence="5 6">
    <name type="scientific">Cohnella silvisoli</name>
    <dbReference type="NCBI Taxonomy" id="2873699"/>
    <lineage>
        <taxon>Bacteria</taxon>
        <taxon>Bacillati</taxon>
        <taxon>Bacillota</taxon>
        <taxon>Bacilli</taxon>
        <taxon>Bacillales</taxon>
        <taxon>Paenibacillaceae</taxon>
        <taxon>Cohnella</taxon>
    </lineage>
</organism>
<dbReference type="InterPro" id="IPR015421">
    <property type="entry name" value="PyrdxlP-dep_Trfase_major"/>
</dbReference>
<dbReference type="Proteomes" id="UP001493487">
    <property type="component" value="Unassembled WGS sequence"/>
</dbReference>
<gene>
    <name evidence="5" type="ORF">QJS35_32580</name>
</gene>
<dbReference type="Pfam" id="PF01053">
    <property type="entry name" value="Cys_Met_Meta_PP"/>
    <property type="match status" value="1"/>
</dbReference>
<keyword evidence="5" id="KW-0032">Aminotransferase</keyword>
<comment type="cofactor">
    <cofactor evidence="1 4">
        <name>pyridoxal 5'-phosphate</name>
        <dbReference type="ChEBI" id="CHEBI:597326"/>
    </cofactor>
</comment>
<proteinExistence type="inferred from homology"/>
<evidence type="ECO:0000256" key="4">
    <source>
        <dbReference type="RuleBase" id="RU362118"/>
    </source>
</evidence>
<dbReference type="InterPro" id="IPR000277">
    <property type="entry name" value="Cys/Met-Metab_PyrdxlP-dep_enz"/>
</dbReference>
<dbReference type="InterPro" id="IPR015424">
    <property type="entry name" value="PyrdxlP-dep_Trfase"/>
</dbReference>
<dbReference type="PIRSF" id="PIRSF001434">
    <property type="entry name" value="CGS"/>
    <property type="match status" value="1"/>
</dbReference>
<dbReference type="RefSeq" id="WP_232190229.1">
    <property type="nucleotide sequence ID" value="NZ_JAIOAP010000030.1"/>
</dbReference>
<dbReference type="Gene3D" id="3.90.1150.10">
    <property type="entry name" value="Aspartate Aminotransferase, domain 1"/>
    <property type="match status" value="1"/>
</dbReference>
<dbReference type="Gene3D" id="3.40.640.10">
    <property type="entry name" value="Type I PLP-dependent aspartate aminotransferase-like (Major domain)"/>
    <property type="match status" value="1"/>
</dbReference>
<evidence type="ECO:0000256" key="1">
    <source>
        <dbReference type="ARBA" id="ARBA00001933"/>
    </source>
</evidence>
<dbReference type="InterPro" id="IPR015422">
    <property type="entry name" value="PyrdxlP-dep_Trfase_small"/>
</dbReference>
<comment type="similarity">
    <text evidence="2 4">Belongs to the trans-sulfuration enzymes family.</text>
</comment>
<evidence type="ECO:0000313" key="6">
    <source>
        <dbReference type="Proteomes" id="UP001493487"/>
    </source>
</evidence>
<evidence type="ECO:0000313" key="5">
    <source>
        <dbReference type="EMBL" id="MEQ4487124.1"/>
    </source>
</evidence>
<keyword evidence="5" id="KW-0808">Transferase</keyword>
<dbReference type="PANTHER" id="PTHR11808:SF90">
    <property type="entry name" value="CYSTATHIONINE GAMMA-SYNTHASE"/>
    <property type="match status" value="1"/>
</dbReference>
<dbReference type="PROSITE" id="PS00868">
    <property type="entry name" value="CYS_MET_METAB_PP"/>
    <property type="match status" value="1"/>
</dbReference>
<dbReference type="CDD" id="cd00614">
    <property type="entry name" value="CGS_like"/>
    <property type="match status" value="1"/>
</dbReference>
<comment type="caution">
    <text evidence="5">The sequence shown here is derived from an EMBL/GenBank/DDBJ whole genome shotgun (WGS) entry which is preliminary data.</text>
</comment>
<dbReference type="PANTHER" id="PTHR11808">
    <property type="entry name" value="TRANS-SULFURATION ENZYME FAMILY MEMBER"/>
    <property type="match status" value="1"/>
</dbReference>
<dbReference type="SUPFAM" id="SSF53383">
    <property type="entry name" value="PLP-dependent transferases"/>
    <property type="match status" value="1"/>
</dbReference>
<evidence type="ECO:0000256" key="3">
    <source>
        <dbReference type="ARBA" id="ARBA00022898"/>
    </source>
</evidence>
<accession>A0ABV1L444</accession>
<dbReference type="EMBL" id="JASKHM010000030">
    <property type="protein sequence ID" value="MEQ4487124.1"/>
    <property type="molecule type" value="Genomic_DNA"/>
</dbReference>
<keyword evidence="6" id="KW-1185">Reference proteome</keyword>
<protein>
    <submittedName>
        <fullName evidence="5">Aminotransferase class I/II-fold pyridoxal phosphate-dependent enzyme</fullName>
    </submittedName>
</protein>